<sequence length="375" mass="41078">TGEELWRRRLVPAPGEPGNETWGDVPFEGRQHVGAWMVPSYDPETGLIIMGTSVTSPAPKFLLGGTGNTHLYHNSTLALEVETGEVRWYYQHLNDHWDLDHPFERLIVETPVAPNPDEVEWINPSIQPGEVRRVITGVPGKTGLVYTLDLETGEFLWATPTVFQNVIADIDVNTGKVTENPEVIFEQLEQEVFVCPTWAGGKDWEAGAYSPLTNTMYFPLRNTCAQMLATSNFESDRARALTAGGQGGLEIYSLAARHQIAPGTENLGTVRAISAETGETTWLHEQRAGTYSLMTTGGGLVFGGDHNGRFRAFDHETGEVLWEVNLGGVVSGYPVTYAVNGIQYVAVNTGGGSMNLTRELRPSRGSNVFVFALPQ</sequence>
<dbReference type="SMART" id="SM00564">
    <property type="entry name" value="PQQ"/>
    <property type="match status" value="3"/>
</dbReference>
<protein>
    <recommendedName>
        <fullName evidence="4">Pyrrolo-quinoline quinone repeat domain-containing protein</fullName>
    </recommendedName>
</protein>
<dbReference type="PANTHER" id="PTHR32303:SF20">
    <property type="entry name" value="QUINOPROTEIN ETHANOL DEHYDROGENASE"/>
    <property type="match status" value="1"/>
</dbReference>
<evidence type="ECO:0000256" key="3">
    <source>
        <dbReference type="ARBA" id="ARBA00023002"/>
    </source>
</evidence>
<dbReference type="AlphaFoldDB" id="A0A381XHD2"/>
<evidence type="ECO:0000256" key="1">
    <source>
        <dbReference type="ARBA" id="ARBA00001931"/>
    </source>
</evidence>
<comment type="cofactor">
    <cofactor evidence="1">
        <name>pyrroloquinoline quinone</name>
        <dbReference type="ChEBI" id="CHEBI:58442"/>
    </cofactor>
</comment>
<evidence type="ECO:0000313" key="5">
    <source>
        <dbReference type="EMBL" id="SVA64020.1"/>
    </source>
</evidence>
<accession>A0A381XHD2</accession>
<reference evidence="5" key="1">
    <citation type="submission" date="2018-05" db="EMBL/GenBank/DDBJ databases">
        <authorList>
            <person name="Lanie J.A."/>
            <person name="Ng W.-L."/>
            <person name="Kazmierczak K.M."/>
            <person name="Andrzejewski T.M."/>
            <person name="Davidsen T.M."/>
            <person name="Wayne K.J."/>
            <person name="Tettelin H."/>
            <person name="Glass J.I."/>
            <person name="Rusch D."/>
            <person name="Podicherti R."/>
            <person name="Tsui H.-C.T."/>
            <person name="Winkler M.E."/>
        </authorList>
    </citation>
    <scope>NUCLEOTIDE SEQUENCE</scope>
</reference>
<feature type="non-terminal residue" evidence="5">
    <location>
        <position position="1"/>
    </location>
</feature>
<evidence type="ECO:0000256" key="2">
    <source>
        <dbReference type="ARBA" id="ARBA00008156"/>
    </source>
</evidence>
<dbReference type="InterPro" id="IPR002372">
    <property type="entry name" value="PQQ_rpt_dom"/>
</dbReference>
<proteinExistence type="inferred from homology"/>
<dbReference type="InterPro" id="IPR018391">
    <property type="entry name" value="PQQ_b-propeller_rpt"/>
</dbReference>
<dbReference type="InterPro" id="IPR011047">
    <property type="entry name" value="Quinoprotein_ADH-like_sf"/>
</dbReference>
<organism evidence="5">
    <name type="scientific">marine metagenome</name>
    <dbReference type="NCBI Taxonomy" id="408172"/>
    <lineage>
        <taxon>unclassified sequences</taxon>
        <taxon>metagenomes</taxon>
        <taxon>ecological metagenomes</taxon>
    </lineage>
</organism>
<keyword evidence="3" id="KW-0560">Oxidoreductase</keyword>
<gene>
    <name evidence="5" type="ORF">METZ01_LOCUS116874</name>
</gene>
<dbReference type="Gene3D" id="2.140.10.10">
    <property type="entry name" value="Quinoprotein alcohol dehydrogenase-like superfamily"/>
    <property type="match status" value="1"/>
</dbReference>
<comment type="similarity">
    <text evidence="2">Belongs to the bacterial PQQ dehydrogenase family.</text>
</comment>
<evidence type="ECO:0000259" key="4">
    <source>
        <dbReference type="Pfam" id="PF01011"/>
    </source>
</evidence>
<name>A0A381XHD2_9ZZZZ</name>
<dbReference type="GO" id="GO:0016491">
    <property type="term" value="F:oxidoreductase activity"/>
    <property type="evidence" value="ECO:0007669"/>
    <property type="project" value="UniProtKB-KW"/>
</dbReference>
<dbReference type="PANTHER" id="PTHR32303">
    <property type="entry name" value="QUINOPROTEIN ALCOHOL DEHYDROGENASE (CYTOCHROME C)"/>
    <property type="match status" value="1"/>
</dbReference>
<dbReference type="Pfam" id="PF01011">
    <property type="entry name" value="PQQ"/>
    <property type="match status" value="2"/>
</dbReference>
<feature type="domain" description="Pyrrolo-quinoline quinone repeat" evidence="4">
    <location>
        <begin position="266"/>
        <end position="345"/>
    </location>
</feature>
<dbReference type="EMBL" id="UINC01015153">
    <property type="protein sequence ID" value="SVA64020.1"/>
    <property type="molecule type" value="Genomic_DNA"/>
</dbReference>
<feature type="domain" description="Pyrrolo-quinoline quinone repeat" evidence="4">
    <location>
        <begin position="1"/>
        <end position="158"/>
    </location>
</feature>
<dbReference type="SUPFAM" id="SSF50998">
    <property type="entry name" value="Quinoprotein alcohol dehydrogenase-like"/>
    <property type="match status" value="1"/>
</dbReference>